<proteinExistence type="predicted"/>
<feature type="compositionally biased region" description="Basic and acidic residues" evidence="8">
    <location>
        <begin position="324"/>
        <end position="336"/>
    </location>
</feature>
<dbReference type="Proteomes" id="UP000541444">
    <property type="component" value="Unassembled WGS sequence"/>
</dbReference>
<keyword evidence="2" id="KW-0547">Nucleotide-binding</keyword>
<protein>
    <recommendedName>
        <fullName evidence="14">Chromatin structure-remodeling complex protein SYD</fullName>
    </recommendedName>
</protein>
<dbReference type="SUPFAM" id="SSF52540">
    <property type="entry name" value="P-loop containing nucleoside triphosphate hydrolases"/>
    <property type="match status" value="2"/>
</dbReference>
<name>A0A7J7PBB2_9MAGN</name>
<evidence type="ECO:0000259" key="10">
    <source>
        <dbReference type="PROSITE" id="PS51194"/>
    </source>
</evidence>
<dbReference type="InterPro" id="IPR049730">
    <property type="entry name" value="SNF2/RAD54-like_C"/>
</dbReference>
<feature type="compositionally biased region" description="Basic and acidic residues" evidence="8">
    <location>
        <begin position="1096"/>
        <end position="1109"/>
    </location>
</feature>
<dbReference type="InterPro" id="IPR014001">
    <property type="entry name" value="Helicase_ATP-bd"/>
</dbReference>
<feature type="compositionally biased region" description="Polar residues" evidence="8">
    <location>
        <begin position="3198"/>
        <end position="3207"/>
    </location>
</feature>
<dbReference type="PROSITE" id="PS51204">
    <property type="entry name" value="HSA"/>
    <property type="match status" value="1"/>
</dbReference>
<dbReference type="OrthoDB" id="5857104at2759"/>
<feature type="compositionally biased region" description="Basic and acidic residues" evidence="8">
    <location>
        <begin position="199"/>
        <end position="211"/>
    </location>
</feature>
<dbReference type="GO" id="GO:0042393">
    <property type="term" value="F:histone binding"/>
    <property type="evidence" value="ECO:0007669"/>
    <property type="project" value="InterPro"/>
</dbReference>
<keyword evidence="3" id="KW-0378">Hydrolase</keyword>
<comment type="caution">
    <text evidence="12">The sequence shown here is derived from an EMBL/GenBank/DDBJ whole genome shotgun (WGS) entry which is preliminary data.</text>
</comment>
<keyword evidence="13" id="KW-1185">Reference proteome</keyword>
<accession>A0A7J7PBB2</accession>
<comment type="subcellular location">
    <subcellularLocation>
        <location evidence="1">Nucleus</location>
    </subcellularLocation>
</comment>
<dbReference type="CDD" id="cd17996">
    <property type="entry name" value="DEXHc_SMARCA2_SMARCA4"/>
    <property type="match status" value="1"/>
</dbReference>
<evidence type="ECO:0000256" key="5">
    <source>
        <dbReference type="ARBA" id="ARBA00022840"/>
    </source>
</evidence>
<feature type="region of interest" description="Disordered" evidence="8">
    <location>
        <begin position="3194"/>
        <end position="3238"/>
    </location>
</feature>
<dbReference type="InterPro" id="IPR001650">
    <property type="entry name" value="Helicase_C-like"/>
</dbReference>
<feature type="compositionally biased region" description="Basic residues" evidence="8">
    <location>
        <begin position="212"/>
        <end position="225"/>
    </location>
</feature>
<evidence type="ECO:0000313" key="13">
    <source>
        <dbReference type="Proteomes" id="UP000541444"/>
    </source>
</evidence>
<feature type="domain" description="HSA" evidence="11">
    <location>
        <begin position="972"/>
        <end position="1044"/>
    </location>
</feature>
<dbReference type="GO" id="GO:0005524">
    <property type="term" value="F:ATP binding"/>
    <property type="evidence" value="ECO:0007669"/>
    <property type="project" value="UniProtKB-KW"/>
</dbReference>
<feature type="region of interest" description="Disordered" evidence="8">
    <location>
        <begin position="167"/>
        <end position="336"/>
    </location>
</feature>
<dbReference type="Pfam" id="PF00176">
    <property type="entry name" value="SNF2-rel_dom"/>
    <property type="match status" value="1"/>
</dbReference>
<dbReference type="Pfam" id="PF14619">
    <property type="entry name" value="SnAC"/>
    <property type="match status" value="1"/>
</dbReference>
<feature type="domain" description="Helicase C-terminal" evidence="10">
    <location>
        <begin position="1476"/>
        <end position="1622"/>
    </location>
</feature>
<evidence type="ECO:0000313" key="12">
    <source>
        <dbReference type="EMBL" id="KAF6176620.1"/>
    </source>
</evidence>
<evidence type="ECO:0000256" key="7">
    <source>
        <dbReference type="SAM" id="Coils"/>
    </source>
</evidence>
<feature type="domain" description="Helicase ATP-binding" evidence="9">
    <location>
        <begin position="1165"/>
        <end position="1332"/>
    </location>
</feature>
<feature type="compositionally biased region" description="Polar residues" evidence="8">
    <location>
        <begin position="171"/>
        <end position="198"/>
    </location>
</feature>
<dbReference type="Pfam" id="PF00271">
    <property type="entry name" value="Helicase_C"/>
    <property type="match status" value="1"/>
</dbReference>
<dbReference type="EMBL" id="JACGCM010000067">
    <property type="protein sequence ID" value="KAF6176620.1"/>
    <property type="molecule type" value="Genomic_DNA"/>
</dbReference>
<evidence type="ECO:0000259" key="9">
    <source>
        <dbReference type="PROSITE" id="PS51192"/>
    </source>
</evidence>
<keyword evidence="7" id="KW-0175">Coiled coil</keyword>
<evidence type="ECO:0000256" key="8">
    <source>
        <dbReference type="SAM" id="MobiDB-lite"/>
    </source>
</evidence>
<dbReference type="Gene3D" id="3.40.50.10810">
    <property type="entry name" value="Tandem AAA-ATPase domain"/>
    <property type="match status" value="1"/>
</dbReference>
<evidence type="ECO:0000256" key="3">
    <source>
        <dbReference type="ARBA" id="ARBA00022801"/>
    </source>
</evidence>
<evidence type="ECO:0000259" key="11">
    <source>
        <dbReference type="PROSITE" id="PS51204"/>
    </source>
</evidence>
<evidence type="ECO:0000256" key="4">
    <source>
        <dbReference type="ARBA" id="ARBA00022806"/>
    </source>
</evidence>
<feature type="compositionally biased region" description="Polar residues" evidence="8">
    <location>
        <begin position="256"/>
        <end position="280"/>
    </location>
</feature>
<dbReference type="InterPro" id="IPR038718">
    <property type="entry name" value="SNF2-like_sf"/>
</dbReference>
<feature type="compositionally biased region" description="Basic and acidic residues" evidence="8">
    <location>
        <begin position="2272"/>
        <end position="2281"/>
    </location>
</feature>
<keyword evidence="5" id="KW-0067">ATP-binding</keyword>
<feature type="region of interest" description="Disordered" evidence="8">
    <location>
        <begin position="1882"/>
        <end position="1929"/>
    </location>
</feature>
<feature type="region of interest" description="Disordered" evidence="8">
    <location>
        <begin position="2035"/>
        <end position="2062"/>
    </location>
</feature>
<evidence type="ECO:0008006" key="14">
    <source>
        <dbReference type="Google" id="ProtNLM"/>
    </source>
</evidence>
<dbReference type="GO" id="GO:0005634">
    <property type="term" value="C:nucleus"/>
    <property type="evidence" value="ECO:0007669"/>
    <property type="project" value="UniProtKB-SubCell"/>
</dbReference>
<evidence type="ECO:0000256" key="6">
    <source>
        <dbReference type="ARBA" id="ARBA00023242"/>
    </source>
</evidence>
<feature type="region of interest" description="Disordered" evidence="8">
    <location>
        <begin position="595"/>
        <end position="615"/>
    </location>
</feature>
<feature type="compositionally biased region" description="Basic and acidic residues" evidence="8">
    <location>
        <begin position="3369"/>
        <end position="3379"/>
    </location>
</feature>
<feature type="compositionally biased region" description="Polar residues" evidence="8">
    <location>
        <begin position="3218"/>
        <end position="3230"/>
    </location>
</feature>
<dbReference type="PROSITE" id="PS51192">
    <property type="entry name" value="HELICASE_ATP_BIND_1"/>
    <property type="match status" value="1"/>
</dbReference>
<dbReference type="CDD" id="cd18793">
    <property type="entry name" value="SF2_C_SNF"/>
    <property type="match status" value="1"/>
</dbReference>
<dbReference type="InterPro" id="IPR029295">
    <property type="entry name" value="SnAC"/>
</dbReference>
<feature type="compositionally biased region" description="Low complexity" evidence="8">
    <location>
        <begin position="285"/>
        <end position="300"/>
    </location>
</feature>
<feature type="region of interest" description="Disordered" evidence="8">
    <location>
        <begin position="2253"/>
        <end position="2281"/>
    </location>
</feature>
<feature type="compositionally biased region" description="Basic residues" evidence="8">
    <location>
        <begin position="1900"/>
        <end position="1910"/>
    </location>
</feature>
<feature type="compositionally biased region" description="Polar residues" evidence="8">
    <location>
        <begin position="234"/>
        <end position="246"/>
    </location>
</feature>
<keyword evidence="6" id="KW-0539">Nucleus</keyword>
<feature type="compositionally biased region" description="Basic and acidic residues" evidence="8">
    <location>
        <begin position="3327"/>
        <end position="3343"/>
    </location>
</feature>
<feature type="region of interest" description="Disordered" evidence="8">
    <location>
        <begin position="1096"/>
        <end position="1116"/>
    </location>
</feature>
<feature type="region of interest" description="Disordered" evidence="8">
    <location>
        <begin position="2208"/>
        <end position="2232"/>
    </location>
</feature>
<dbReference type="InterPro" id="IPR000330">
    <property type="entry name" value="SNF2_N"/>
</dbReference>
<dbReference type="Gene3D" id="3.40.50.300">
    <property type="entry name" value="P-loop containing nucleotide triphosphate hydrolases"/>
    <property type="match status" value="1"/>
</dbReference>
<reference evidence="12 13" key="1">
    <citation type="journal article" date="2020" name="IScience">
        <title>Genome Sequencing of the Endangered Kingdonia uniflora (Circaeasteraceae, Ranunculales) Reveals Potential Mechanisms of Evolutionary Specialization.</title>
        <authorList>
            <person name="Sun Y."/>
            <person name="Deng T."/>
            <person name="Zhang A."/>
            <person name="Moore M.J."/>
            <person name="Landis J.B."/>
            <person name="Lin N."/>
            <person name="Zhang H."/>
            <person name="Zhang X."/>
            <person name="Huang J."/>
            <person name="Zhang X."/>
            <person name="Sun H."/>
            <person name="Wang H."/>
        </authorList>
    </citation>
    <scope>NUCLEOTIDE SEQUENCE [LARGE SCALE GENOMIC DNA]</scope>
    <source>
        <strain evidence="12">TB1705</strain>
        <tissue evidence="12">Leaf</tissue>
    </source>
</reference>
<dbReference type="SMART" id="SM01314">
    <property type="entry name" value="SnAC"/>
    <property type="match status" value="1"/>
</dbReference>
<sequence>MSASQQVEIEAAKLLQKLIHDSPDEPVQLARKLIMICHHMRTSGKEQTLPYQVISRAMETVISQHGLDIEVLKSSRLPLSGGSVEPGNVCSMDKNALQNPTQLGHSAVPLIGTPVGAWHAGSSSTMREEVHGGSIRKGGVLKPVLSENELTNPNRLLGQSRLENIGHDIYQGSSGSQRNSNLFEHESPSSMDTRSANSQERHEDGYLDKQGQRKQNKKVIAKRKRSDSTDTKSENMQQLDTTNTGFKQRKGRAMNSADQQGHFNTNGSEYTPENRVQNSMEQHHSSLSSGVGAMSSNSASKHLEEWGNSSHGTAGTPKGGLFPRGHDSVNPRGVRDPFKVSLPAESSQFSIPHFTAAVPGRTTEALITGNEMRSNIYGEGDIGRSSVAINSNIQQNINRISGSIGKVHGGMPGNFSPYGMIKSGFSSPVHFNSSSFDPISKMQRNKIIEASPSSQLLENNKEILSTDTAMKSSSVLRSTIFEKGMEAQSDSANQGEEALTHLSTGKAYEQDGGTLHNLGNTYSTNQGTGSHFQGQQTKENLDTGKTPMALSNASSGMLFGEQHLKQLRAQCLVFLAFKNGVVPRKLHLDVALGDSYSKEGGNTGGPSRELNDSKGQWTSLREPTINSKLTINAFERSDADFRETEIVPPNSLPTETVSTSKDTEISKKMGINEPHFDLSTGIEEKSINKQLNTETTNLMGIGNHNEVSKESITEKLVDNSPSQIQAHSNIERLNRSFMSESSGSQANQYVVQPVSGKDLHPRDIKILSRDVRQGMESTTLKPESNISNNTLDSFVAVGPHGSDDQRVFDTKKHCTSDGKRMVMLNDTFRHGHPVFVLEKSADNEVEKQSISKEMLHSPRYTTSEKWIEDHQKHKLLEEQKWAIKQRKTEERIAACFRKLKETVSSSEDSAAKTKSVIELKKLQLLKLQRRLRGDFLNDFFKPISSEMERLKSVKKHRYGRRTKQLEKYEQKMKEERLKRIRERQKEFFSEIEAHKERLDDWFKMKRERGKGFNKFVKEFHKRKERIHREKIDRIQREKINLLKINDVEGYLRMVQDAKSDRVKQLLKETEKYLQKLGSKLQEAKTLSKSFEMETDDSHHAAVTSEKNEFAVDNDDENDQAEHYLESNEKYYLMAHSIKESIAEQPRHLLGGKLREYQMNGLRWLVSLYNNHLNGILADEMGLGKTVQVIALICYLMEAKNDRGPFLVVVPSSVLPGWESELSFWAPDINKIAYTGPPEERRKLFRERIVHQKFNVLVTTYEYLMNKHDRPKLSKIQWHYIIIDEGHRIKNASCKLNADLKHYKSTHRLLLTGTPLQNNLEELWALLNFLLPNIFNSSEDFSQWFNKPFEGSADTSADQALLSEEENLLIINRLHQVLRPFVLRRLKHKVENELPEKIERLVRCEPSAYQKLLMKRVEDNLGAIGSSKGRAVHNSVMELRNICNHPYISQLHAEEVDNYIPKHYLPPVVRLCGKIELLDRLLPKLKATDHRILFFSTMTRLLDVMEEYLRWKGYGYLRLDGHTSGGDRGALINEFNRQDSPAFIFLLSIRAGGVGVNLQAADTVIIYDTDWNPQVDLQAQARAHRIGQKRDVLVLRLETVRSVEEIVRAAAEHKLGVANQSITAGFFDNNTSAEDRREYLESLLRESNKKEETASVLDDDALNYLLARSESEIDVFESIDKQRRETEMAAWQKLTQGPYSDCLEALPPAPCRLVMDEDLKEFCKAIQEYEAANVGVKRKNKSTGGLDTQHYGRGKRLREVRSYEEQTEEEFERLCQADYPESPPLKDEIKDTSILIGDTSGSAESVGATKQPSFPFPQPVAAAPPSAVAVPPQSSSLPVASPSVPATAAVPLPFAPAPVEPQLWPPAAVSPLPALPKAAAAKSTTAKVAAVPPPSLPRQTPSRRGRGRPKKGAADISPSDMALSKSSAATKFDTGSQITNTPLFTCTPPGPDISPGSVTVQAQHELAMVAARSLTTCPTSSIVMQGEGGKGQKTPRRTAKKQSSGASTVAIIPKEIGLPKVVEIAPVWAEIPTSSSPQKLKGVKPVMSKKDTERVAPVSETKTSLSETNRLGCIELTKIEDTKRSAILGEQEHKNNQVFMPAVSTLTQDLMERRAIRMGSLNVTSGINLNAGEKPKLSTIQSVRHAASDLDAPNAEVQSGSSREIAKIGLQMVKPIKSVVSTSPVMRTHERDDEIAAAPLLCETRSAVEKDKNRTSAAVERSPKRKDMGVRGTKQSIRGMNRAHMVETAEPRPSAFLTGSVGPAKNSPTEVKSTSDKQEADAKKLEMVTNEDPEFRCPTKVLAVDAGALIPEIKEGTDKDYEAKERVTLVQVGGVFNLDSSKPVSLKNAQSCNTICVSGASGSQLEEKISGHALNEILEDKAGVDLILGQNEVLNTAANESVSGDLPQLDVQVLYPSSAPDPAAGTLDSIGGYKIPEEAGDSKRLAAFITVVGENEALVQQDAVSSLCGETVVPEDKSHGDTGLGHNEVTNTAADVFVSGDLPQIKKQVHYPSNAPDPVIKTSGSLGQASEAADDSIRLEGSITIVGDSKDSMNQEKVNGSHGAKEFAGTGHLSNPSTVAIYRASSDEEKLDGTTTDSMNEIPIDAEESKSGILGPSHQGSTITINKLLGDENKFRDYTNEAMNLRSGCTNIDLPSTVQTAPADIACEDLIIEANSCGRGDKGPAILEANSSVSTPSCSTEVPIPEERSWSIHIPTLLQSEKDTSCDIRQSIDEAIPMEAHVLEQEHSTVNCEVTRGTTDDVPNGPQKDDLIEASDISGTEDKVSAILEANPSVSAPSCSTEVPIPEERSRSVHILAFLESMKDMSCDIRQSKDETIPAETHAREQEHSAVNCEVTKGTTDDVSNASQKDDIIEASEISVIEDKVPVILKANPSVSDTSCSKAVPIPEERSWSIHSPTLLQNEKYTSCNIHQTKDEAIPMEAHVLEQEHKKHGAVNCEVTRGTTDDIPNASQKDDLIEASEICVTEDKGPAILESNPSVSVPSFSTKVLIPEERSHSVHIPKLLESEKDTSCDVRQSKDEAIFTGTHVLEPEHSAVNCEVRRGTTDDVPNAPQKDDLVEVSEISETEDKGPAILEANPSFSAPSCIIEVPIPEERSQPVYTPTVIESQQDKSCDTCENRDEAFPTETHAHELEYSVVNCEVRRRTTDDVPNAPQKDDLVEVSEISETEDKGPAILEANPSVSAPSCSTEVPIPEERSQPVRTPTVIASQQDKSCDTCENRDEAFPTETHAHELEYKAVNCEVTRGTTDDVSYVHQKDDLIEASESSGTEYKGPAILDANPSVAVPSCSTEEPIPEERTQPVHIPALLESEKDTSCDKRESKDEAIPTETDALVHEQNVVNSDATIGTPDDVSHAPKKDNLVEASQIGGGEENTPPGS</sequence>
<dbReference type="GO" id="GO:0016787">
    <property type="term" value="F:hydrolase activity"/>
    <property type="evidence" value="ECO:0007669"/>
    <property type="project" value="UniProtKB-KW"/>
</dbReference>
<dbReference type="FunFam" id="3.40.50.300:FF:000871">
    <property type="entry name" value="Chromatin structure-remodeling complex protein SYD"/>
    <property type="match status" value="1"/>
</dbReference>
<evidence type="ECO:0000256" key="2">
    <source>
        <dbReference type="ARBA" id="ARBA00022741"/>
    </source>
</evidence>
<feature type="region of interest" description="Disordered" evidence="8">
    <location>
        <begin position="3282"/>
        <end position="3396"/>
    </location>
</feature>
<dbReference type="FunFam" id="3.40.50.10810:FF:000016">
    <property type="entry name" value="Chromatin structure-remodeling complex protein SYD"/>
    <property type="match status" value="1"/>
</dbReference>
<organism evidence="12 13">
    <name type="scientific">Kingdonia uniflora</name>
    <dbReference type="NCBI Taxonomy" id="39325"/>
    <lineage>
        <taxon>Eukaryota</taxon>
        <taxon>Viridiplantae</taxon>
        <taxon>Streptophyta</taxon>
        <taxon>Embryophyta</taxon>
        <taxon>Tracheophyta</taxon>
        <taxon>Spermatophyta</taxon>
        <taxon>Magnoliopsida</taxon>
        <taxon>Ranunculales</taxon>
        <taxon>Circaeasteraceae</taxon>
        <taxon>Kingdonia</taxon>
    </lineage>
</organism>
<gene>
    <name evidence="12" type="ORF">GIB67_034482</name>
</gene>
<dbReference type="GO" id="GO:0004386">
    <property type="term" value="F:helicase activity"/>
    <property type="evidence" value="ECO:0007669"/>
    <property type="project" value="UniProtKB-KW"/>
</dbReference>
<dbReference type="PROSITE" id="PS51194">
    <property type="entry name" value="HELICASE_CTER"/>
    <property type="match status" value="1"/>
</dbReference>
<dbReference type="PANTHER" id="PTHR10799">
    <property type="entry name" value="SNF2/RAD54 HELICASE FAMILY"/>
    <property type="match status" value="1"/>
</dbReference>
<keyword evidence="4" id="KW-0347">Helicase</keyword>
<feature type="coiled-coil region" evidence="7">
    <location>
        <begin position="965"/>
        <end position="997"/>
    </location>
</feature>
<feature type="region of interest" description="Disordered" evidence="8">
    <location>
        <begin position="1980"/>
        <end position="2005"/>
    </location>
</feature>
<dbReference type="InterPro" id="IPR027417">
    <property type="entry name" value="P-loop_NTPase"/>
</dbReference>
<dbReference type="InterPro" id="IPR014012">
    <property type="entry name" value="HSA_dom"/>
</dbReference>
<feature type="region of interest" description="Disordered" evidence="8">
    <location>
        <begin position="2551"/>
        <end position="2571"/>
    </location>
</feature>
<dbReference type="SMART" id="SM00490">
    <property type="entry name" value="HELICc"/>
    <property type="match status" value="1"/>
</dbReference>
<evidence type="ECO:0000256" key="1">
    <source>
        <dbReference type="ARBA" id="ARBA00004123"/>
    </source>
</evidence>
<dbReference type="SMART" id="SM00487">
    <property type="entry name" value="DEXDc"/>
    <property type="match status" value="1"/>
</dbReference>